<evidence type="ECO:0000313" key="10">
    <source>
        <dbReference type="EMBL" id="KAL0571058.1"/>
    </source>
</evidence>
<dbReference type="CDD" id="cd00060">
    <property type="entry name" value="FHA"/>
    <property type="match status" value="1"/>
</dbReference>
<dbReference type="InterPro" id="IPR000253">
    <property type="entry name" value="FHA_dom"/>
</dbReference>
<dbReference type="Gene3D" id="3.30.200.20">
    <property type="entry name" value="Phosphorylase Kinase, domain 1"/>
    <property type="match status" value="1"/>
</dbReference>
<evidence type="ECO:0000259" key="9">
    <source>
        <dbReference type="PROSITE" id="PS50011"/>
    </source>
</evidence>
<dbReference type="InterPro" id="IPR008984">
    <property type="entry name" value="SMAD_FHA_dom_sf"/>
</dbReference>
<keyword evidence="2" id="KW-0723">Serine/threonine-protein kinase</keyword>
<dbReference type="PANTHER" id="PTHR24350">
    <property type="entry name" value="SERINE/THREONINE-PROTEIN KINASE IAL-RELATED"/>
    <property type="match status" value="1"/>
</dbReference>
<proteinExistence type="inferred from homology"/>
<evidence type="ECO:0000259" key="8">
    <source>
        <dbReference type="PROSITE" id="PS50006"/>
    </source>
</evidence>
<keyword evidence="5" id="KW-0418">Kinase</keyword>
<name>A0ABR3F729_9AGAR</name>
<reference evidence="10 11" key="1">
    <citation type="submission" date="2024-02" db="EMBL/GenBank/DDBJ databases">
        <title>A draft genome for the cacao thread blight pathogen Marasmius crinis-equi.</title>
        <authorList>
            <person name="Cohen S.P."/>
            <person name="Baruah I.K."/>
            <person name="Amoako-Attah I."/>
            <person name="Bukari Y."/>
            <person name="Meinhardt L.W."/>
            <person name="Bailey B.A."/>
        </authorList>
    </citation>
    <scope>NUCLEOTIDE SEQUENCE [LARGE SCALE GENOMIC DNA]</scope>
    <source>
        <strain evidence="10 11">GH-76</strain>
    </source>
</reference>
<evidence type="ECO:0000256" key="4">
    <source>
        <dbReference type="ARBA" id="ARBA00022741"/>
    </source>
</evidence>
<evidence type="ECO:0000256" key="6">
    <source>
        <dbReference type="ARBA" id="ARBA00022840"/>
    </source>
</evidence>
<dbReference type="Pfam" id="PF00498">
    <property type="entry name" value="FHA"/>
    <property type="match status" value="1"/>
</dbReference>
<feature type="domain" description="FHA" evidence="8">
    <location>
        <begin position="143"/>
        <end position="214"/>
    </location>
</feature>
<dbReference type="InterPro" id="IPR011009">
    <property type="entry name" value="Kinase-like_dom_sf"/>
</dbReference>
<evidence type="ECO:0000256" key="7">
    <source>
        <dbReference type="PROSITE-ProRule" id="PRU10141"/>
    </source>
</evidence>
<comment type="similarity">
    <text evidence="1">Belongs to the protein kinase superfamily. CAMK Ser/Thr protein kinase family. CHEK2 subfamily.</text>
</comment>
<dbReference type="PROSITE" id="PS50011">
    <property type="entry name" value="PROTEIN_KINASE_DOM"/>
    <property type="match status" value="1"/>
</dbReference>
<dbReference type="PROSITE" id="PS00107">
    <property type="entry name" value="PROTEIN_KINASE_ATP"/>
    <property type="match status" value="1"/>
</dbReference>
<keyword evidence="6 7" id="KW-0067">ATP-binding</keyword>
<evidence type="ECO:0000256" key="5">
    <source>
        <dbReference type="ARBA" id="ARBA00022777"/>
    </source>
</evidence>
<comment type="caution">
    <text evidence="10">The sequence shown here is derived from an EMBL/GenBank/DDBJ whole genome shotgun (WGS) entry which is preliminary data.</text>
</comment>
<sequence length="347" mass="38124">MPDTLVCPESKGISVLPSLQTLRTLKPPTQPAVKRSYVHSRVQATSNPVELCTEVVRSITTLDHESQDRNQDINSALEVALALQPTHASSAPAVRLAESNKRVAEVHRPAHADAVGDPPLFGFLDPCNPSRQRLNLFRIKPRVTIGRGSQNDIVLGCGTISKPTAQSPILYNVTEILGQIHAEIIWNRKTDSSSCVILKDRNSTNGTWVNGIRVKVGAHRILKQGNEISFGSEQPLADPLLDNDCRYIFHHLASGSSSDPDFFAHYDLGAELGRGSFGIAYKAISKANGQCYAVKMIRKRGDMSTVQNTYLQREIGIMRSLKHPNICELQDVFIQFSEIGASLCSFT</sequence>
<keyword evidence="11" id="KW-1185">Reference proteome</keyword>
<keyword evidence="4 7" id="KW-0547">Nucleotide-binding</keyword>
<dbReference type="SUPFAM" id="SSF49879">
    <property type="entry name" value="SMAD/FHA domain"/>
    <property type="match status" value="1"/>
</dbReference>
<organism evidence="10 11">
    <name type="scientific">Marasmius crinis-equi</name>
    <dbReference type="NCBI Taxonomy" id="585013"/>
    <lineage>
        <taxon>Eukaryota</taxon>
        <taxon>Fungi</taxon>
        <taxon>Dikarya</taxon>
        <taxon>Basidiomycota</taxon>
        <taxon>Agaricomycotina</taxon>
        <taxon>Agaricomycetes</taxon>
        <taxon>Agaricomycetidae</taxon>
        <taxon>Agaricales</taxon>
        <taxon>Marasmiineae</taxon>
        <taxon>Marasmiaceae</taxon>
        <taxon>Marasmius</taxon>
    </lineage>
</organism>
<feature type="binding site" evidence="7">
    <location>
        <position position="299"/>
    </location>
    <ligand>
        <name>ATP</name>
        <dbReference type="ChEBI" id="CHEBI:30616"/>
    </ligand>
</feature>
<dbReference type="Proteomes" id="UP001465976">
    <property type="component" value="Unassembled WGS sequence"/>
</dbReference>
<dbReference type="InterPro" id="IPR030616">
    <property type="entry name" value="Aur-like"/>
</dbReference>
<dbReference type="Pfam" id="PF00069">
    <property type="entry name" value="Pkinase"/>
    <property type="match status" value="1"/>
</dbReference>
<dbReference type="InterPro" id="IPR017441">
    <property type="entry name" value="Protein_kinase_ATP_BS"/>
</dbReference>
<evidence type="ECO:0000256" key="3">
    <source>
        <dbReference type="ARBA" id="ARBA00022679"/>
    </source>
</evidence>
<evidence type="ECO:0000313" key="11">
    <source>
        <dbReference type="Proteomes" id="UP001465976"/>
    </source>
</evidence>
<feature type="domain" description="Protein kinase" evidence="9">
    <location>
        <begin position="266"/>
        <end position="347"/>
    </location>
</feature>
<keyword evidence="3" id="KW-0808">Transferase</keyword>
<dbReference type="Gene3D" id="2.60.200.20">
    <property type="match status" value="1"/>
</dbReference>
<dbReference type="SMART" id="SM00240">
    <property type="entry name" value="FHA"/>
    <property type="match status" value="1"/>
</dbReference>
<protein>
    <submittedName>
        <fullName evidence="10">Uncharacterized protein</fullName>
    </submittedName>
</protein>
<accession>A0ABR3F729</accession>
<evidence type="ECO:0000256" key="2">
    <source>
        <dbReference type="ARBA" id="ARBA00022527"/>
    </source>
</evidence>
<dbReference type="InterPro" id="IPR000719">
    <property type="entry name" value="Prot_kinase_dom"/>
</dbReference>
<dbReference type="PROSITE" id="PS50006">
    <property type="entry name" value="FHA_DOMAIN"/>
    <property type="match status" value="1"/>
</dbReference>
<dbReference type="EMBL" id="JBAHYK010000829">
    <property type="protein sequence ID" value="KAL0571058.1"/>
    <property type="molecule type" value="Genomic_DNA"/>
</dbReference>
<evidence type="ECO:0000256" key="1">
    <source>
        <dbReference type="ARBA" id="ARBA00005575"/>
    </source>
</evidence>
<gene>
    <name evidence="10" type="ORF">V5O48_010894</name>
</gene>
<dbReference type="SUPFAM" id="SSF56112">
    <property type="entry name" value="Protein kinase-like (PK-like)"/>
    <property type="match status" value="1"/>
</dbReference>